<evidence type="ECO:0000256" key="6">
    <source>
        <dbReference type="ARBA" id="ARBA00022703"/>
    </source>
</evidence>
<keyword evidence="8 11" id="KW-0040">ANK repeat</keyword>
<dbReference type="InterPro" id="IPR001452">
    <property type="entry name" value="SH3_domain"/>
</dbReference>
<reference evidence="16" key="1">
    <citation type="submission" date="2025-08" db="UniProtKB">
        <authorList>
            <consortium name="Ensembl"/>
        </authorList>
    </citation>
    <scope>IDENTIFICATION</scope>
</reference>
<dbReference type="PRINTS" id="PR00452">
    <property type="entry name" value="SH3DOMAIN"/>
</dbReference>
<feature type="compositionally biased region" description="Polar residues" evidence="14">
    <location>
        <begin position="645"/>
        <end position="654"/>
    </location>
</feature>
<dbReference type="InterPro" id="IPR036770">
    <property type="entry name" value="Ankyrin_rpt-contain_sf"/>
</dbReference>
<dbReference type="SUPFAM" id="SSF54236">
    <property type="entry name" value="Ubiquitin-like"/>
    <property type="match status" value="1"/>
</dbReference>
<feature type="region of interest" description="Disordered" evidence="14">
    <location>
        <begin position="602"/>
        <end position="671"/>
    </location>
</feature>
<evidence type="ECO:0000313" key="17">
    <source>
        <dbReference type="Proteomes" id="UP000694543"/>
    </source>
</evidence>
<feature type="compositionally biased region" description="Pro residues" evidence="14">
    <location>
        <begin position="512"/>
        <end position="525"/>
    </location>
</feature>
<evidence type="ECO:0000256" key="5">
    <source>
        <dbReference type="ARBA" id="ARBA00022553"/>
    </source>
</evidence>
<name>A0A8C3LFM4_CHRPC</name>
<dbReference type="Gene3D" id="3.10.20.90">
    <property type="entry name" value="Phosphatidylinositol 3-kinase Catalytic Subunit, Chain A, domain 1"/>
    <property type="match status" value="1"/>
</dbReference>
<comment type="similarity">
    <text evidence="10">Belongs to the ASPP family.</text>
</comment>
<dbReference type="CDD" id="cd11954">
    <property type="entry name" value="SH3_ASPP1"/>
    <property type="match status" value="1"/>
</dbReference>
<dbReference type="GO" id="GO:0005737">
    <property type="term" value="C:cytoplasm"/>
    <property type="evidence" value="ECO:0007669"/>
    <property type="project" value="UniProtKB-SubCell"/>
</dbReference>
<keyword evidence="3 12" id="KW-0728">SH3 domain</keyword>
<dbReference type="SUPFAM" id="SSF50044">
    <property type="entry name" value="SH3-domain"/>
    <property type="match status" value="1"/>
</dbReference>
<dbReference type="SMART" id="SM00248">
    <property type="entry name" value="ANK"/>
    <property type="match status" value="2"/>
</dbReference>
<dbReference type="InterPro" id="IPR002110">
    <property type="entry name" value="Ankyrin_rpt"/>
</dbReference>
<evidence type="ECO:0000256" key="1">
    <source>
        <dbReference type="ARBA" id="ARBA00004123"/>
    </source>
</evidence>
<dbReference type="Gene3D" id="1.25.40.20">
    <property type="entry name" value="Ankyrin repeat-containing domain"/>
    <property type="match status" value="1"/>
</dbReference>
<dbReference type="InterPro" id="IPR028319">
    <property type="entry name" value="ASPP1_RA"/>
</dbReference>
<feature type="coiled-coil region" evidence="13">
    <location>
        <begin position="123"/>
        <end position="183"/>
    </location>
</feature>
<feature type="repeat" description="ANK" evidence="11">
    <location>
        <begin position="906"/>
        <end position="938"/>
    </location>
</feature>
<keyword evidence="17" id="KW-1185">Reference proteome</keyword>
<accession>A0A8C3LFM4</accession>
<evidence type="ECO:0000256" key="11">
    <source>
        <dbReference type="PROSITE-ProRule" id="PRU00023"/>
    </source>
</evidence>
<dbReference type="Pfam" id="PF12796">
    <property type="entry name" value="Ank_2"/>
    <property type="match status" value="1"/>
</dbReference>
<dbReference type="PROSITE" id="PS50297">
    <property type="entry name" value="ANK_REP_REGION"/>
    <property type="match status" value="2"/>
</dbReference>
<feature type="compositionally biased region" description="Pro residues" evidence="14">
    <location>
        <begin position="769"/>
        <end position="778"/>
    </location>
</feature>
<feature type="coiled-coil region" evidence="13">
    <location>
        <begin position="259"/>
        <end position="303"/>
    </location>
</feature>
<dbReference type="CDD" id="cd17224">
    <property type="entry name" value="RA_ASPP1"/>
    <property type="match status" value="1"/>
</dbReference>
<comment type="subcellular location">
    <subcellularLocation>
        <location evidence="2">Cytoplasm</location>
    </subcellularLocation>
    <subcellularLocation>
        <location evidence="1">Nucleus</location>
    </subcellularLocation>
</comment>
<evidence type="ECO:0000256" key="4">
    <source>
        <dbReference type="ARBA" id="ARBA00022490"/>
    </source>
</evidence>
<dbReference type="Ensembl" id="ENSCPIT00010011156.1">
    <property type="protein sequence ID" value="ENSCPIP00010009469.1"/>
    <property type="gene ID" value="ENSCPIG00010007313.1"/>
</dbReference>
<dbReference type="InterPro" id="IPR029071">
    <property type="entry name" value="Ubiquitin-like_domsf"/>
</dbReference>
<dbReference type="GO" id="GO:0005634">
    <property type="term" value="C:nucleus"/>
    <property type="evidence" value="ECO:0007669"/>
    <property type="project" value="UniProtKB-SubCell"/>
</dbReference>
<dbReference type="GO" id="GO:0042981">
    <property type="term" value="P:regulation of apoptotic process"/>
    <property type="evidence" value="ECO:0007669"/>
    <property type="project" value="InterPro"/>
</dbReference>
<feature type="repeat" description="ANK" evidence="11">
    <location>
        <begin position="939"/>
        <end position="971"/>
    </location>
</feature>
<dbReference type="Pfam" id="PF21801">
    <property type="entry name" value="ASPP2-like_RA"/>
    <property type="match status" value="1"/>
</dbReference>
<reference evidence="16" key="2">
    <citation type="submission" date="2025-09" db="UniProtKB">
        <authorList>
            <consortium name="Ensembl"/>
        </authorList>
    </citation>
    <scope>IDENTIFICATION</scope>
</reference>
<feature type="compositionally biased region" description="Polar residues" evidence="14">
    <location>
        <begin position="409"/>
        <end position="422"/>
    </location>
</feature>
<dbReference type="GO" id="GO:0045786">
    <property type="term" value="P:negative regulation of cell cycle"/>
    <property type="evidence" value="ECO:0007669"/>
    <property type="project" value="InterPro"/>
</dbReference>
<dbReference type="Pfam" id="PF00018">
    <property type="entry name" value="SH3_1"/>
    <property type="match status" value="1"/>
</dbReference>
<feature type="region of interest" description="Disordered" evidence="14">
    <location>
        <begin position="380"/>
        <end position="404"/>
    </location>
</feature>
<dbReference type="GO" id="GO:0002039">
    <property type="term" value="F:p53 binding"/>
    <property type="evidence" value="ECO:0007669"/>
    <property type="project" value="InterPro"/>
</dbReference>
<evidence type="ECO:0000256" key="2">
    <source>
        <dbReference type="ARBA" id="ARBA00004496"/>
    </source>
</evidence>
<dbReference type="InterPro" id="IPR047163">
    <property type="entry name" value="ASPP1/2"/>
</dbReference>
<evidence type="ECO:0000256" key="12">
    <source>
        <dbReference type="PROSITE-ProRule" id="PRU00192"/>
    </source>
</evidence>
<keyword evidence="9" id="KW-0539">Nucleus</keyword>
<organism evidence="16 17">
    <name type="scientific">Chrysolophus pictus</name>
    <name type="common">Golden pheasant</name>
    <name type="synonym">Phasianus pictus</name>
    <dbReference type="NCBI Taxonomy" id="9089"/>
    <lineage>
        <taxon>Eukaryota</taxon>
        <taxon>Metazoa</taxon>
        <taxon>Chordata</taxon>
        <taxon>Craniata</taxon>
        <taxon>Vertebrata</taxon>
        <taxon>Euteleostomi</taxon>
        <taxon>Archelosauria</taxon>
        <taxon>Archosauria</taxon>
        <taxon>Dinosauria</taxon>
        <taxon>Saurischia</taxon>
        <taxon>Theropoda</taxon>
        <taxon>Coelurosauria</taxon>
        <taxon>Aves</taxon>
        <taxon>Neognathae</taxon>
        <taxon>Galloanserae</taxon>
        <taxon>Galliformes</taxon>
        <taxon>Phasianidae</taxon>
        <taxon>Phasianinae</taxon>
        <taxon>Chrysolophus</taxon>
    </lineage>
</organism>
<feature type="compositionally biased region" description="Low complexity" evidence="14">
    <location>
        <begin position="90"/>
        <end position="101"/>
    </location>
</feature>
<evidence type="ECO:0000256" key="13">
    <source>
        <dbReference type="SAM" id="Coils"/>
    </source>
</evidence>
<feature type="compositionally biased region" description="Low complexity" evidence="14">
    <location>
        <begin position="495"/>
        <end position="511"/>
    </location>
</feature>
<dbReference type="PANTHER" id="PTHR24131:SF5">
    <property type="entry name" value="APOPTOSIS-STIMULATING OF P53 PROTEIN 1"/>
    <property type="match status" value="1"/>
</dbReference>
<keyword evidence="7" id="KW-0677">Repeat</keyword>
<dbReference type="SUPFAM" id="SSF48403">
    <property type="entry name" value="Ankyrin repeat"/>
    <property type="match status" value="1"/>
</dbReference>
<evidence type="ECO:0000256" key="3">
    <source>
        <dbReference type="ARBA" id="ARBA00022443"/>
    </source>
</evidence>
<keyword evidence="4" id="KW-0963">Cytoplasm</keyword>
<evidence type="ECO:0000256" key="8">
    <source>
        <dbReference type="ARBA" id="ARBA00023043"/>
    </source>
</evidence>
<evidence type="ECO:0000259" key="15">
    <source>
        <dbReference type="PROSITE" id="PS50002"/>
    </source>
</evidence>
<dbReference type="PROSITE" id="PS50002">
    <property type="entry name" value="SH3"/>
    <property type="match status" value="1"/>
</dbReference>
<dbReference type="AlphaFoldDB" id="A0A8C3LFM4"/>
<feature type="region of interest" description="Disordered" evidence="14">
    <location>
        <begin position="438"/>
        <end position="534"/>
    </location>
</feature>
<feature type="coiled-coil region" evidence="13">
    <location>
        <begin position="208"/>
        <end position="235"/>
    </location>
</feature>
<dbReference type="FunFam" id="3.10.20.90:FF:000030">
    <property type="entry name" value="Apoptosis-stimulating of p53 protein 2 isoform 1"/>
    <property type="match status" value="1"/>
</dbReference>
<dbReference type="InterPro" id="IPR048942">
    <property type="entry name" value="ASPP2-like_RA"/>
</dbReference>
<feature type="region of interest" description="Disordered" evidence="14">
    <location>
        <begin position="752"/>
        <end position="867"/>
    </location>
</feature>
<dbReference type="InterPro" id="IPR036028">
    <property type="entry name" value="SH3-like_dom_sf"/>
</dbReference>
<evidence type="ECO:0000256" key="10">
    <source>
        <dbReference type="ARBA" id="ARBA00061212"/>
    </source>
</evidence>
<feature type="compositionally biased region" description="Low complexity" evidence="14">
    <location>
        <begin position="621"/>
        <end position="632"/>
    </location>
</feature>
<keyword evidence="13" id="KW-0175">Coiled coil</keyword>
<proteinExistence type="inferred from homology"/>
<evidence type="ECO:0000313" key="16">
    <source>
        <dbReference type="Ensembl" id="ENSCPIP00010009469.1"/>
    </source>
</evidence>
<dbReference type="FunFam" id="1.25.40.20:FF:000008">
    <property type="entry name" value="Apoptosis-stimulating of p53 protein 2 isoform 1"/>
    <property type="match status" value="1"/>
</dbReference>
<feature type="domain" description="SH3" evidence="15">
    <location>
        <begin position="1005"/>
        <end position="1067"/>
    </location>
</feature>
<feature type="region of interest" description="Disordered" evidence="14">
    <location>
        <begin position="82"/>
        <end position="114"/>
    </location>
</feature>
<dbReference type="Proteomes" id="UP000694543">
    <property type="component" value="Unplaced"/>
</dbReference>
<evidence type="ECO:0000256" key="7">
    <source>
        <dbReference type="ARBA" id="ARBA00022737"/>
    </source>
</evidence>
<feature type="region of interest" description="Disordered" evidence="14">
    <location>
        <begin position="409"/>
        <end position="428"/>
    </location>
</feature>
<dbReference type="SMART" id="SM00326">
    <property type="entry name" value="SH3"/>
    <property type="match status" value="1"/>
</dbReference>
<feature type="compositionally biased region" description="Low complexity" evidence="14">
    <location>
        <begin position="797"/>
        <end position="833"/>
    </location>
</feature>
<sequence length="1076" mass="119000">QMILTVFLSNNEQILTEVPITPETTCRDVVEFCKEPGEGSCHLAEVWRGNERPIPFDHMMYDHLQKWGPRREEVKFFLRHEESPAESNEQGGRQTQNQRNGISIPVEKRTENGVGNPRVELTLSELQDMAARQQQQIENQQQMLVAKEQRLRYLKQQEQSEKLQKLKERVETQETKLKKIRAMRGQVDYSKIMNGNLSTEIEHISAMFQEKQQELQAAVLKVDQLTQQLEDLRKGKLNGFQSYNGQVTGPAAVELKKLYQELQIRNRLNQEQNSKLQQQKELLNKRNMEVAMMDKRINELRERLYKKKVELNRINGTSSPQSSLSASGRVAAVGPYIQVPSAGTYAVPVDPVKPQSLTIASSSTHGRSKSANDGNWPLLKQSSAPVVKPPQISNTDWKESSMDTALKQGTISSQPLPTSALGSTDKLGLDLGKVPPTIPGVSKQLPQNYGTYPSPVPLGTGSTNSLERRKDGSLPRPGTSIANRQRPVPLPPPSSVHQPSSSQQIQQRISVPPSPTYQPSGPPLFPGGDGRPELPLTVAIRPFLADKGSRPQSPRKGPQTVNSSSIYSMYLQQATPPKNYQQAVYNTLNKSVKAVYGKPVLQSGSTSPSPLPFLHGSLPAQTSSQPQSQPQTDVPEKDQELENAPPSSENSNVENIPRPLSPTKLTPIVHSPLRYQSDADLEALRRKLANAPRPLKKRSSITEPEGPSGPNIQKLLYQRFNTLAGGIESAPFYQPSNPQDFIGILADVDNGNASTNGNIEEPISVQPTVPLPDEPPPSSDANDNELPSPATEELISTETTNQTSETTEDNNNNLAIVPSTEESSSPTPEVSSPAEEEAPLQPALPPPASQTKRTNLKKPNSERTGHGLRVKFNPLALLLDASLEGEFDLVQRIIYEVDDPSKPNDEGITPLHNAVCAGHHHIVKFLLDFGVNVNAADSDGWTPLHCAASCNSVHLCKLLVESGAAIFASTISDIETAADKCEEMEEGYIQCSQFLYGVQEKLGVMNKGVVYALWDYEAQNNDELSFHEGDAITILRRKDDNETEWWWARLNDKEGYVPKNLLGLYPRIKPRQRTLA</sequence>
<feature type="region of interest" description="Disordered" evidence="14">
    <location>
        <begin position="688"/>
        <end position="711"/>
    </location>
</feature>
<dbReference type="GO" id="GO:0006915">
    <property type="term" value="P:apoptotic process"/>
    <property type="evidence" value="ECO:0007669"/>
    <property type="project" value="UniProtKB-KW"/>
</dbReference>
<evidence type="ECO:0000256" key="14">
    <source>
        <dbReference type="SAM" id="MobiDB-lite"/>
    </source>
</evidence>
<dbReference type="PANTHER" id="PTHR24131">
    <property type="entry name" value="APOPTOSIS-STIMULATING OF P53 PROTEIN"/>
    <property type="match status" value="1"/>
</dbReference>
<keyword evidence="5" id="KW-0597">Phosphoprotein</keyword>
<keyword evidence="6" id="KW-0053">Apoptosis</keyword>
<protein>
    <submittedName>
        <fullName evidence="16">Protein phosphatase 1 regulatory subunit 13B</fullName>
    </submittedName>
</protein>
<evidence type="ECO:0000256" key="9">
    <source>
        <dbReference type="ARBA" id="ARBA00023242"/>
    </source>
</evidence>
<dbReference type="PROSITE" id="PS50088">
    <property type="entry name" value="ANK_REPEAT"/>
    <property type="match status" value="2"/>
</dbReference>